<dbReference type="Proteomes" id="UP001652431">
    <property type="component" value="Unassembled WGS sequence"/>
</dbReference>
<feature type="transmembrane region" description="Helical" evidence="1">
    <location>
        <begin position="62"/>
        <end position="83"/>
    </location>
</feature>
<keyword evidence="1" id="KW-0812">Transmembrane</keyword>
<evidence type="ECO:0000313" key="3">
    <source>
        <dbReference type="Proteomes" id="UP001652431"/>
    </source>
</evidence>
<proteinExistence type="predicted"/>
<comment type="caution">
    <text evidence="2">The sequence shown here is derived from an EMBL/GenBank/DDBJ whole genome shotgun (WGS) entry which is preliminary data.</text>
</comment>
<keyword evidence="1" id="KW-0472">Membrane</keyword>
<protein>
    <submittedName>
        <fullName evidence="2">YcxB family protein</fullName>
    </submittedName>
</protein>
<evidence type="ECO:0000313" key="2">
    <source>
        <dbReference type="EMBL" id="MCU6685413.1"/>
    </source>
</evidence>
<evidence type="ECO:0000256" key="1">
    <source>
        <dbReference type="SAM" id="Phobius"/>
    </source>
</evidence>
<reference evidence="2 3" key="1">
    <citation type="journal article" date="2021" name="ISME Commun">
        <title>Automated analysis of genomic sequences facilitates high-throughput and comprehensive description of bacteria.</title>
        <authorList>
            <person name="Hitch T.C.A."/>
        </authorList>
    </citation>
    <scope>NUCLEOTIDE SEQUENCE [LARGE SCALE GENOMIC DNA]</scope>
    <source>
        <strain evidence="2 3">Sanger_03</strain>
    </source>
</reference>
<keyword evidence="1" id="KW-1133">Transmembrane helix</keyword>
<feature type="transmembrane region" description="Helical" evidence="1">
    <location>
        <begin position="32"/>
        <end position="50"/>
    </location>
</feature>
<organism evidence="2 3">
    <name type="scientific">Dorea acetigenes</name>
    <dbReference type="NCBI Taxonomy" id="2981787"/>
    <lineage>
        <taxon>Bacteria</taxon>
        <taxon>Bacillati</taxon>
        <taxon>Bacillota</taxon>
        <taxon>Clostridia</taxon>
        <taxon>Lachnospirales</taxon>
        <taxon>Lachnospiraceae</taxon>
        <taxon>Dorea</taxon>
    </lineage>
</organism>
<gene>
    <name evidence="2" type="ORF">OCV99_02400</name>
</gene>
<accession>A0ABT2RJ36</accession>
<dbReference type="RefSeq" id="WP_158367800.1">
    <property type="nucleotide sequence ID" value="NZ_JAOQJU010000002.1"/>
</dbReference>
<dbReference type="EMBL" id="JAOQJU010000002">
    <property type="protein sequence ID" value="MCU6685413.1"/>
    <property type="molecule type" value="Genomic_DNA"/>
</dbReference>
<sequence>MKAEYQFKYDETLEVLTDIMELHGASKVSKNFRIFVASGGVFVFVFMAFYSDYFKGSTGHMVFAFAKFLIGWALAFIIAEILARTVGRKFELTASAGDAETVYEKRLKIYKKPLSVRVDFYENSCISYVEKNKKETAYSDVQRILENDTVIAFIVRGEEFGKRFWGLSKKGLTDGDIDGFRTFLLQKCTGVKKGIEEIKTK</sequence>
<name>A0ABT2RJ36_9FIRM</name>
<keyword evidence="3" id="KW-1185">Reference proteome</keyword>